<feature type="compositionally biased region" description="Acidic residues" evidence="10">
    <location>
        <begin position="87"/>
        <end position="102"/>
    </location>
</feature>
<keyword evidence="12" id="KW-1185">Reference proteome</keyword>
<name>A0A5C4T679_9BACL</name>
<keyword evidence="4 9" id="KW-0540">Nuclease</keyword>
<comment type="subcellular location">
    <subcellularLocation>
        <location evidence="9">Cytoplasm</location>
    </subcellularLocation>
</comment>
<dbReference type="GO" id="GO:0006364">
    <property type="term" value="P:rRNA processing"/>
    <property type="evidence" value="ECO:0007669"/>
    <property type="project" value="UniProtKB-UniRule"/>
</dbReference>
<dbReference type="Proteomes" id="UP000307943">
    <property type="component" value="Unassembled WGS sequence"/>
</dbReference>
<evidence type="ECO:0000256" key="3">
    <source>
        <dbReference type="ARBA" id="ARBA00022552"/>
    </source>
</evidence>
<sequence length="187" mass="21123">MTLSLEWNDEQDALDIGEPLIGLLDTLLKLAAESEGIESGEVVVSFVNDEAIRVLNRDYRNIDKATDVLSFSMLESVEGEPEIVYEDEEELDDGLSDEEFDGDERNENGVDDDEGEEYPEPLGDIVISVERALEQAQEYGHSVEREIGFLFVHGFLHLIGYDHGDEEAERIMFEKQEAVLQKAGLRR</sequence>
<comment type="similarity">
    <text evidence="1 9">Belongs to the endoribonuclease YbeY family.</text>
</comment>
<keyword evidence="6 9" id="KW-0255">Endonuclease</keyword>
<dbReference type="PANTHER" id="PTHR46986">
    <property type="entry name" value="ENDORIBONUCLEASE YBEY, CHLOROPLASTIC"/>
    <property type="match status" value="1"/>
</dbReference>
<evidence type="ECO:0000256" key="4">
    <source>
        <dbReference type="ARBA" id="ARBA00022722"/>
    </source>
</evidence>
<dbReference type="InterPro" id="IPR002036">
    <property type="entry name" value="YbeY"/>
</dbReference>
<dbReference type="Pfam" id="PF02130">
    <property type="entry name" value="YbeY"/>
    <property type="match status" value="1"/>
</dbReference>
<comment type="caution">
    <text evidence="11">The sequence shown here is derived from an EMBL/GenBank/DDBJ whole genome shotgun (WGS) entry which is preliminary data.</text>
</comment>
<gene>
    <name evidence="9 11" type="primary">ybeY</name>
    <name evidence="11" type="ORF">FE784_21990</name>
</gene>
<feature type="binding site" evidence="9">
    <location>
        <position position="157"/>
    </location>
    <ligand>
        <name>Zn(2+)</name>
        <dbReference type="ChEBI" id="CHEBI:29105"/>
        <note>catalytic</note>
    </ligand>
</feature>
<dbReference type="RefSeq" id="WP_139604389.1">
    <property type="nucleotide sequence ID" value="NZ_VDCQ01000033.1"/>
</dbReference>
<dbReference type="PROSITE" id="PS01306">
    <property type="entry name" value="UPF0054"/>
    <property type="match status" value="1"/>
</dbReference>
<keyword evidence="2 9" id="KW-0690">Ribosome biogenesis</keyword>
<evidence type="ECO:0000256" key="2">
    <source>
        <dbReference type="ARBA" id="ARBA00022517"/>
    </source>
</evidence>
<dbReference type="HAMAP" id="MF_00009">
    <property type="entry name" value="Endoribonucl_YbeY"/>
    <property type="match status" value="1"/>
</dbReference>
<dbReference type="GO" id="GO:0005737">
    <property type="term" value="C:cytoplasm"/>
    <property type="evidence" value="ECO:0007669"/>
    <property type="project" value="UniProtKB-SubCell"/>
</dbReference>
<dbReference type="InterPro" id="IPR023091">
    <property type="entry name" value="MetalPrtase_cat_dom_sf_prd"/>
</dbReference>
<evidence type="ECO:0000256" key="9">
    <source>
        <dbReference type="HAMAP-Rule" id="MF_00009"/>
    </source>
</evidence>
<keyword evidence="8 9" id="KW-0862">Zinc</keyword>
<comment type="function">
    <text evidence="9">Single strand-specific metallo-endoribonuclease involved in late-stage 70S ribosome quality control and in maturation of the 3' terminus of the 16S rRNA.</text>
</comment>
<comment type="cofactor">
    <cofactor evidence="9">
        <name>Zn(2+)</name>
        <dbReference type="ChEBI" id="CHEBI:29105"/>
    </cofactor>
    <text evidence="9">Binds 1 zinc ion.</text>
</comment>
<dbReference type="OrthoDB" id="9807740at2"/>
<evidence type="ECO:0000256" key="8">
    <source>
        <dbReference type="ARBA" id="ARBA00022833"/>
    </source>
</evidence>
<keyword evidence="9" id="KW-0963">Cytoplasm</keyword>
<accession>A0A5C4T679</accession>
<dbReference type="PANTHER" id="PTHR46986:SF1">
    <property type="entry name" value="ENDORIBONUCLEASE YBEY, CHLOROPLASTIC"/>
    <property type="match status" value="1"/>
</dbReference>
<evidence type="ECO:0000256" key="5">
    <source>
        <dbReference type="ARBA" id="ARBA00022723"/>
    </source>
</evidence>
<reference evidence="11 12" key="1">
    <citation type="submission" date="2019-05" db="EMBL/GenBank/DDBJ databases">
        <title>We sequenced the genome of Paenibacillus hemerocallicola KCTC 33185 for further insight into its adaptation and study the phylogeny of Paenibacillus.</title>
        <authorList>
            <person name="Narsing Rao M.P."/>
        </authorList>
    </citation>
    <scope>NUCLEOTIDE SEQUENCE [LARGE SCALE GENOMIC DNA]</scope>
    <source>
        <strain evidence="11 12">KCTC 33185</strain>
    </source>
</reference>
<dbReference type="InterPro" id="IPR020549">
    <property type="entry name" value="YbeY_CS"/>
</dbReference>
<dbReference type="AlphaFoldDB" id="A0A5C4T679"/>
<feature type="binding site" evidence="9">
    <location>
        <position position="163"/>
    </location>
    <ligand>
        <name>Zn(2+)</name>
        <dbReference type="ChEBI" id="CHEBI:29105"/>
        <note>catalytic</note>
    </ligand>
</feature>
<dbReference type="Gene3D" id="3.40.390.30">
    <property type="entry name" value="Metalloproteases ('zincins'), catalytic domain"/>
    <property type="match status" value="1"/>
</dbReference>
<evidence type="ECO:0000256" key="1">
    <source>
        <dbReference type="ARBA" id="ARBA00010875"/>
    </source>
</evidence>
<dbReference type="GO" id="GO:0004222">
    <property type="term" value="F:metalloendopeptidase activity"/>
    <property type="evidence" value="ECO:0007669"/>
    <property type="project" value="InterPro"/>
</dbReference>
<feature type="region of interest" description="Disordered" evidence="10">
    <location>
        <begin position="87"/>
        <end position="120"/>
    </location>
</feature>
<evidence type="ECO:0000256" key="6">
    <source>
        <dbReference type="ARBA" id="ARBA00022759"/>
    </source>
</evidence>
<dbReference type="NCBIfam" id="TIGR00043">
    <property type="entry name" value="rRNA maturation RNase YbeY"/>
    <property type="match status" value="1"/>
</dbReference>
<evidence type="ECO:0000256" key="7">
    <source>
        <dbReference type="ARBA" id="ARBA00022801"/>
    </source>
</evidence>
<proteinExistence type="inferred from homology"/>
<dbReference type="EC" id="3.1.-.-" evidence="9"/>
<dbReference type="EMBL" id="VDCQ01000033">
    <property type="protein sequence ID" value="TNJ64140.1"/>
    <property type="molecule type" value="Genomic_DNA"/>
</dbReference>
<dbReference type="GO" id="GO:0008270">
    <property type="term" value="F:zinc ion binding"/>
    <property type="evidence" value="ECO:0007669"/>
    <property type="project" value="UniProtKB-UniRule"/>
</dbReference>
<dbReference type="SUPFAM" id="SSF55486">
    <property type="entry name" value="Metalloproteases ('zincins'), catalytic domain"/>
    <property type="match status" value="1"/>
</dbReference>
<evidence type="ECO:0000313" key="11">
    <source>
        <dbReference type="EMBL" id="TNJ64140.1"/>
    </source>
</evidence>
<evidence type="ECO:0000256" key="10">
    <source>
        <dbReference type="SAM" id="MobiDB-lite"/>
    </source>
</evidence>
<keyword evidence="7 9" id="KW-0378">Hydrolase</keyword>
<dbReference type="GO" id="GO:0004521">
    <property type="term" value="F:RNA endonuclease activity"/>
    <property type="evidence" value="ECO:0007669"/>
    <property type="project" value="UniProtKB-UniRule"/>
</dbReference>
<feature type="compositionally biased region" description="Acidic residues" evidence="10">
    <location>
        <begin position="109"/>
        <end position="119"/>
    </location>
</feature>
<evidence type="ECO:0000313" key="12">
    <source>
        <dbReference type="Proteomes" id="UP000307943"/>
    </source>
</evidence>
<keyword evidence="5 9" id="KW-0479">Metal-binding</keyword>
<keyword evidence="3 9" id="KW-0698">rRNA processing</keyword>
<feature type="binding site" evidence="9">
    <location>
        <position position="153"/>
    </location>
    <ligand>
        <name>Zn(2+)</name>
        <dbReference type="ChEBI" id="CHEBI:29105"/>
        <note>catalytic</note>
    </ligand>
</feature>
<protein>
    <recommendedName>
        <fullName evidence="9">Endoribonuclease YbeY</fullName>
        <ecNumber evidence="9">3.1.-.-</ecNumber>
    </recommendedName>
</protein>
<organism evidence="11 12">
    <name type="scientific">Paenibacillus hemerocallicola</name>
    <dbReference type="NCBI Taxonomy" id="1172614"/>
    <lineage>
        <taxon>Bacteria</taxon>
        <taxon>Bacillati</taxon>
        <taxon>Bacillota</taxon>
        <taxon>Bacilli</taxon>
        <taxon>Bacillales</taxon>
        <taxon>Paenibacillaceae</taxon>
        <taxon>Paenibacillus</taxon>
    </lineage>
</organism>